<name>A0A168NKY0_ABSGL</name>
<sequence length="460" mass="52993">MIQGRLSTNRRHSNLRAGIEESTVSIYEVPSLSTSELLECSHELNLKIKEQDLLRPTEDRVVAIYAVILQMMLPLSDVFGENMDDEQDFTTRVWESMMELFASLDFYDFYQTDLTHPTAARFAKSLSVIMNFAKSRDNSWQGFEQVVSKEEDVLLKSQRIQDENDEVAHENIHRLEKLEGSVPSMTDLDQQLESAQRYLEEEIKAADHLKAEISRVKAIKSAKSAEIKTYQFTLTELANECGELAARAKYDYSDIVQKVKETEQTVEENKVTIEEERQKTDMQDRSIKTLSQAEDSIQLQPRMELRSSRSVLDEWQAKVDKIIQKNDKLLGPVNEIATHNARMKQRLRTMDASITNEKNQRDKKREAMNIFMANLPANDKDTKEEVEKIKQQVMGYRIKSEDLTQEVEGWLQDLEKHKQDTNNKAQSLTKAVASIDDQLDSLEAQLDINDNSTTMISLRS</sequence>
<keyword evidence="4" id="KW-0132">Cell division</keyword>
<dbReference type="FunCoup" id="A0A168NKY0">
    <property type="interactions" value="94"/>
</dbReference>
<dbReference type="EMBL" id="LT553414">
    <property type="protein sequence ID" value="SAM00737.1"/>
    <property type="molecule type" value="Genomic_DNA"/>
</dbReference>
<dbReference type="Pfam" id="PF03800">
    <property type="entry name" value="Nuf2"/>
    <property type="match status" value="1"/>
</dbReference>
<dbReference type="InterPro" id="IPR005549">
    <property type="entry name" value="Kinetochore_Nuf2_N"/>
</dbReference>
<evidence type="ECO:0000256" key="4">
    <source>
        <dbReference type="ARBA" id="ARBA00022618"/>
    </source>
</evidence>
<comment type="similarity">
    <text evidence="2">Belongs to the NUF2 family.</text>
</comment>
<evidence type="ECO:0000256" key="1">
    <source>
        <dbReference type="ARBA" id="ARBA00004584"/>
    </source>
</evidence>
<dbReference type="AlphaFoldDB" id="A0A168NKY0"/>
<evidence type="ECO:0000256" key="2">
    <source>
        <dbReference type="ARBA" id="ARBA00005498"/>
    </source>
</evidence>
<dbReference type="OrthoDB" id="8194677at2759"/>
<evidence type="ECO:0000313" key="11">
    <source>
        <dbReference type="EMBL" id="SAM00737.1"/>
    </source>
</evidence>
<feature type="domain" description="Kinetochore protein Nuf2 N-terminal" evidence="10">
    <location>
        <begin position="27"/>
        <end position="150"/>
    </location>
</feature>
<keyword evidence="12" id="KW-1185">Reference proteome</keyword>
<dbReference type="GO" id="GO:0031262">
    <property type="term" value="C:Ndc80 complex"/>
    <property type="evidence" value="ECO:0007669"/>
    <property type="project" value="InterPro"/>
</dbReference>
<protein>
    <recommendedName>
        <fullName evidence="10">Kinetochore protein Nuf2 N-terminal domain-containing protein</fullName>
    </recommendedName>
</protein>
<proteinExistence type="inferred from homology"/>
<comment type="subcellular location">
    <subcellularLocation>
        <location evidence="1">Chromosome</location>
        <location evidence="1">Centromere</location>
    </subcellularLocation>
</comment>
<reference evidence="11" key="1">
    <citation type="submission" date="2016-04" db="EMBL/GenBank/DDBJ databases">
        <authorList>
            <person name="Evans L.H."/>
            <person name="Alamgir A."/>
            <person name="Owens N."/>
            <person name="Weber N.D."/>
            <person name="Virtaneva K."/>
            <person name="Barbian K."/>
            <person name="Babar A."/>
            <person name="Rosenke K."/>
        </authorList>
    </citation>
    <scope>NUCLEOTIDE SEQUENCE [LARGE SCALE GENOMIC DNA]</scope>
    <source>
        <strain evidence="11">CBS 101.48</strain>
    </source>
</reference>
<keyword evidence="3" id="KW-0158">Chromosome</keyword>
<dbReference type="STRING" id="4829.A0A168NKY0"/>
<organism evidence="11">
    <name type="scientific">Absidia glauca</name>
    <name type="common">Pin mould</name>
    <dbReference type="NCBI Taxonomy" id="4829"/>
    <lineage>
        <taxon>Eukaryota</taxon>
        <taxon>Fungi</taxon>
        <taxon>Fungi incertae sedis</taxon>
        <taxon>Mucoromycota</taxon>
        <taxon>Mucoromycotina</taxon>
        <taxon>Mucoromycetes</taxon>
        <taxon>Mucorales</taxon>
        <taxon>Cunninghamellaceae</taxon>
        <taxon>Absidia</taxon>
    </lineage>
</organism>
<evidence type="ECO:0000256" key="5">
    <source>
        <dbReference type="ARBA" id="ARBA00022776"/>
    </source>
</evidence>
<feature type="coiled-coil region" evidence="9">
    <location>
        <begin position="386"/>
        <end position="445"/>
    </location>
</feature>
<evidence type="ECO:0000256" key="7">
    <source>
        <dbReference type="ARBA" id="ARBA00023306"/>
    </source>
</evidence>
<evidence type="ECO:0000256" key="9">
    <source>
        <dbReference type="SAM" id="Coils"/>
    </source>
</evidence>
<dbReference type="InterPro" id="IPR038275">
    <property type="entry name" value="Nuf2_N_sf"/>
</dbReference>
<keyword evidence="6 9" id="KW-0175">Coiled coil</keyword>
<evidence type="ECO:0000313" key="12">
    <source>
        <dbReference type="Proteomes" id="UP000078561"/>
    </source>
</evidence>
<evidence type="ECO:0000256" key="6">
    <source>
        <dbReference type="ARBA" id="ARBA00023054"/>
    </source>
</evidence>
<keyword evidence="5" id="KW-0498">Mitosis</keyword>
<evidence type="ECO:0000256" key="8">
    <source>
        <dbReference type="ARBA" id="ARBA00023328"/>
    </source>
</evidence>
<accession>A0A168NKY0</accession>
<keyword evidence="8" id="KW-0137">Centromere</keyword>
<dbReference type="OMA" id="VAHENIH"/>
<dbReference type="GO" id="GO:0051301">
    <property type="term" value="P:cell division"/>
    <property type="evidence" value="ECO:0007669"/>
    <property type="project" value="UniProtKB-KW"/>
</dbReference>
<dbReference type="InParanoid" id="A0A168NKY0"/>
<dbReference type="Gene3D" id="1.10.418.60">
    <property type="entry name" value="Ncd80 complex, Nuf2 subunit"/>
    <property type="match status" value="1"/>
</dbReference>
<gene>
    <name evidence="11" type="primary">ABSGL_06460.1 scaffold 8356</name>
</gene>
<dbReference type="Proteomes" id="UP000078561">
    <property type="component" value="Unassembled WGS sequence"/>
</dbReference>
<evidence type="ECO:0000256" key="3">
    <source>
        <dbReference type="ARBA" id="ARBA00022454"/>
    </source>
</evidence>
<evidence type="ECO:0000259" key="10">
    <source>
        <dbReference type="Pfam" id="PF03800"/>
    </source>
</evidence>
<keyword evidence="7" id="KW-0131">Cell cycle</keyword>
<feature type="coiled-coil region" evidence="9">
    <location>
        <begin position="185"/>
        <end position="212"/>
    </location>
</feature>